<dbReference type="PROSITE" id="PS50943">
    <property type="entry name" value="HTH_CROC1"/>
    <property type="match status" value="1"/>
</dbReference>
<name>A0A511J7C0_9CELL</name>
<dbReference type="RefSeq" id="WP_146841525.1">
    <property type="nucleotide sequence ID" value="NZ_BJWG01000002.1"/>
</dbReference>
<dbReference type="AlphaFoldDB" id="A0A511J7C0"/>
<proteinExistence type="predicted"/>
<dbReference type="CDD" id="cd00093">
    <property type="entry name" value="HTH_XRE"/>
    <property type="match status" value="1"/>
</dbReference>
<dbReference type="GO" id="GO:0003700">
    <property type="term" value="F:DNA-binding transcription factor activity"/>
    <property type="evidence" value="ECO:0007669"/>
    <property type="project" value="TreeGrafter"/>
</dbReference>
<evidence type="ECO:0000313" key="4">
    <source>
        <dbReference type="Proteomes" id="UP000321720"/>
    </source>
</evidence>
<comment type="caution">
    <text evidence="3">The sequence shown here is derived from an EMBL/GenBank/DDBJ whole genome shotgun (WGS) entry which is preliminary data.</text>
</comment>
<dbReference type="InterPro" id="IPR001387">
    <property type="entry name" value="Cro/C1-type_HTH"/>
</dbReference>
<dbReference type="GO" id="GO:0003677">
    <property type="term" value="F:DNA binding"/>
    <property type="evidence" value="ECO:0007669"/>
    <property type="project" value="UniProtKB-KW"/>
</dbReference>
<evidence type="ECO:0000259" key="2">
    <source>
        <dbReference type="PROSITE" id="PS50943"/>
    </source>
</evidence>
<evidence type="ECO:0000313" key="3">
    <source>
        <dbReference type="EMBL" id="GEL93890.1"/>
    </source>
</evidence>
<keyword evidence="4" id="KW-1185">Reference proteome</keyword>
<dbReference type="InterPro" id="IPR050807">
    <property type="entry name" value="TransReg_Diox_bact_type"/>
</dbReference>
<dbReference type="PANTHER" id="PTHR46797:SF1">
    <property type="entry name" value="METHYLPHOSPHONATE SYNTHASE"/>
    <property type="match status" value="1"/>
</dbReference>
<sequence>MENESAELIARRADTLIEDHAALRATLVRLRREHGLSQAVVAERMGVSQPTVAGFERDDANPTLSTLRRYALAVGAKTRTVVIDDCAEARGASSRS</sequence>
<feature type="domain" description="HTH cro/C1-type" evidence="2">
    <location>
        <begin position="27"/>
        <end position="81"/>
    </location>
</feature>
<gene>
    <name evidence="3" type="ORF">CCO02nite_05480</name>
</gene>
<evidence type="ECO:0000256" key="1">
    <source>
        <dbReference type="ARBA" id="ARBA00023125"/>
    </source>
</evidence>
<dbReference type="Gene3D" id="1.10.260.40">
    <property type="entry name" value="lambda repressor-like DNA-binding domains"/>
    <property type="match status" value="1"/>
</dbReference>
<dbReference type="EMBL" id="BJWG01000002">
    <property type="protein sequence ID" value="GEL93890.1"/>
    <property type="molecule type" value="Genomic_DNA"/>
</dbReference>
<accession>A0A511J7C0</accession>
<dbReference type="Proteomes" id="UP000321720">
    <property type="component" value="Unassembled WGS sequence"/>
</dbReference>
<keyword evidence="1" id="KW-0238">DNA-binding</keyword>
<dbReference type="PANTHER" id="PTHR46797">
    <property type="entry name" value="HTH-TYPE TRANSCRIPTIONAL REGULATOR"/>
    <property type="match status" value="1"/>
</dbReference>
<dbReference type="GO" id="GO:0005829">
    <property type="term" value="C:cytosol"/>
    <property type="evidence" value="ECO:0007669"/>
    <property type="project" value="TreeGrafter"/>
</dbReference>
<dbReference type="InterPro" id="IPR010982">
    <property type="entry name" value="Lambda_DNA-bd_dom_sf"/>
</dbReference>
<dbReference type="SUPFAM" id="SSF47413">
    <property type="entry name" value="lambda repressor-like DNA-binding domains"/>
    <property type="match status" value="1"/>
</dbReference>
<protein>
    <recommendedName>
        <fullName evidence="2">HTH cro/C1-type domain-containing protein</fullName>
    </recommendedName>
</protein>
<reference evidence="3 4" key="1">
    <citation type="submission" date="2019-07" db="EMBL/GenBank/DDBJ databases">
        <title>Whole genome shotgun sequence of Cellulomonas composti NBRC 100758.</title>
        <authorList>
            <person name="Hosoyama A."/>
            <person name="Uohara A."/>
            <person name="Ohji S."/>
            <person name="Ichikawa N."/>
        </authorList>
    </citation>
    <scope>NUCLEOTIDE SEQUENCE [LARGE SCALE GENOMIC DNA]</scope>
    <source>
        <strain evidence="3 4">NBRC 100758</strain>
    </source>
</reference>
<organism evidence="3 4">
    <name type="scientific">Cellulomonas composti</name>
    <dbReference type="NCBI Taxonomy" id="266130"/>
    <lineage>
        <taxon>Bacteria</taxon>
        <taxon>Bacillati</taxon>
        <taxon>Actinomycetota</taxon>
        <taxon>Actinomycetes</taxon>
        <taxon>Micrococcales</taxon>
        <taxon>Cellulomonadaceae</taxon>
        <taxon>Cellulomonas</taxon>
    </lineage>
</organism>
<dbReference type="Pfam" id="PF01381">
    <property type="entry name" value="HTH_3"/>
    <property type="match status" value="1"/>
</dbReference>
<dbReference type="OrthoDB" id="3256054at2"/>
<dbReference type="SMART" id="SM00530">
    <property type="entry name" value="HTH_XRE"/>
    <property type="match status" value="1"/>
</dbReference>